<reference evidence="4" key="2">
    <citation type="submission" date="2015-01" db="EMBL/GenBank/DDBJ databases">
        <title>Evolutionary Origins and Diversification of the Mycorrhizal Mutualists.</title>
        <authorList>
            <consortium name="DOE Joint Genome Institute"/>
            <consortium name="Mycorrhizal Genomics Consortium"/>
            <person name="Kohler A."/>
            <person name="Kuo A."/>
            <person name="Nagy L.G."/>
            <person name="Floudas D."/>
            <person name="Copeland A."/>
            <person name="Barry K.W."/>
            <person name="Cichocki N."/>
            <person name="Veneault-Fourrey C."/>
            <person name="LaButti K."/>
            <person name="Lindquist E.A."/>
            <person name="Lipzen A."/>
            <person name="Lundell T."/>
            <person name="Morin E."/>
            <person name="Murat C."/>
            <person name="Riley R."/>
            <person name="Ohm R."/>
            <person name="Sun H."/>
            <person name="Tunlid A."/>
            <person name="Henrissat B."/>
            <person name="Grigoriev I.V."/>
            <person name="Hibbett D.S."/>
            <person name="Martin F."/>
        </authorList>
    </citation>
    <scope>NUCLEOTIDE SEQUENCE [LARGE SCALE GENOMIC DNA]</scope>
    <source>
        <strain evidence="4">MAFF 305830</strain>
    </source>
</reference>
<reference evidence="3 4" key="1">
    <citation type="submission" date="2014-04" db="EMBL/GenBank/DDBJ databases">
        <authorList>
            <consortium name="DOE Joint Genome Institute"/>
            <person name="Kuo A."/>
            <person name="Zuccaro A."/>
            <person name="Kohler A."/>
            <person name="Nagy L.G."/>
            <person name="Floudas D."/>
            <person name="Copeland A."/>
            <person name="Barry K.W."/>
            <person name="Cichocki N."/>
            <person name="Veneault-Fourrey C."/>
            <person name="LaButti K."/>
            <person name="Lindquist E.A."/>
            <person name="Lipzen A."/>
            <person name="Lundell T."/>
            <person name="Morin E."/>
            <person name="Murat C."/>
            <person name="Sun H."/>
            <person name="Tunlid A."/>
            <person name="Henrissat B."/>
            <person name="Grigoriev I.V."/>
            <person name="Hibbett D.S."/>
            <person name="Martin F."/>
            <person name="Nordberg H.P."/>
            <person name="Cantor M.N."/>
            <person name="Hua S.X."/>
        </authorList>
    </citation>
    <scope>NUCLEOTIDE SEQUENCE [LARGE SCALE GENOMIC DNA]</scope>
    <source>
        <strain evidence="3 4">MAFF 305830</strain>
    </source>
</reference>
<feature type="domain" description="C2H2-type" evidence="2">
    <location>
        <begin position="504"/>
        <end position="527"/>
    </location>
</feature>
<dbReference type="InterPro" id="IPR036236">
    <property type="entry name" value="Znf_C2H2_sf"/>
</dbReference>
<gene>
    <name evidence="3" type="ORF">M408DRAFT_328281</name>
</gene>
<dbReference type="AlphaFoldDB" id="A0A0C3B0C5"/>
<dbReference type="InterPro" id="IPR013087">
    <property type="entry name" value="Znf_C2H2_type"/>
</dbReference>
<proteinExistence type="predicted"/>
<feature type="region of interest" description="Disordered" evidence="1">
    <location>
        <begin position="160"/>
        <end position="181"/>
    </location>
</feature>
<evidence type="ECO:0000313" key="4">
    <source>
        <dbReference type="Proteomes" id="UP000054097"/>
    </source>
</evidence>
<dbReference type="EMBL" id="KN824285">
    <property type="protein sequence ID" value="KIM30215.1"/>
    <property type="molecule type" value="Genomic_DNA"/>
</dbReference>
<sequence length="533" mass="58632">MSAHYVTRGDGMNALAQAPASIQASTTCQSNLDLHPHESTTNWAFSPGHRFLVNDQDGIATYPLSQEFAIPNGLIASNINSAQKDAESFGGREHGHNIDKYISGTYNPVSHNLIGWANPNETRVPYRSLSQNSDDLKFLAGWMSFLVDDITVANSTVACSDDHSTGEGSTHHADTASRGVHHQPSLIEKFDFSQAGESPPGIPTKYVANPAKDHSDGALPTHNPSEHLDYNAFYHNAQSHAPASTQHQPVFHSRRSHIPVREISKAHISLEDSSEVDMTQSVSAAATYPFDPITGSATPQHGVSGSIDYQSRSNHLHSTNKHPSMHNNYTGPLVHEAEESPAASGHLLDETYTSSNSNYPIAFATSSNDAADPADQHLLTQQFPDLQPHHLSRLQKCAPRHLKTYLNKCRPGDRCPLVLKTIAAVLSIDAEKIDKCDDDQLSRLLLTLCEQRLYVLETGGPRKGVTAARCAFTECKKSFSENNRIRNLMHHVIYSHLQLEPFICAIPGCDTAFPWPDDRTRHEKSLHSYSYTS</sequence>
<dbReference type="PROSITE" id="PS00028">
    <property type="entry name" value="ZINC_FINGER_C2H2_1"/>
    <property type="match status" value="1"/>
</dbReference>
<keyword evidence="4" id="KW-1185">Reference proteome</keyword>
<name>A0A0C3B0C5_SERVB</name>
<evidence type="ECO:0000256" key="1">
    <source>
        <dbReference type="SAM" id="MobiDB-lite"/>
    </source>
</evidence>
<accession>A0A0C3B0C5</accession>
<dbReference type="HOGENOM" id="CLU_511070_0_0_1"/>
<evidence type="ECO:0000259" key="2">
    <source>
        <dbReference type="PROSITE" id="PS00028"/>
    </source>
</evidence>
<evidence type="ECO:0000313" key="3">
    <source>
        <dbReference type="EMBL" id="KIM30215.1"/>
    </source>
</evidence>
<dbReference type="Proteomes" id="UP000054097">
    <property type="component" value="Unassembled WGS sequence"/>
</dbReference>
<dbReference type="SUPFAM" id="SSF57667">
    <property type="entry name" value="beta-beta-alpha zinc fingers"/>
    <property type="match status" value="1"/>
</dbReference>
<feature type="compositionally biased region" description="Basic and acidic residues" evidence="1">
    <location>
        <begin position="160"/>
        <end position="175"/>
    </location>
</feature>
<dbReference type="Gene3D" id="3.30.160.60">
    <property type="entry name" value="Classic Zinc Finger"/>
    <property type="match status" value="1"/>
</dbReference>
<protein>
    <recommendedName>
        <fullName evidence="2">C2H2-type domain-containing protein</fullName>
    </recommendedName>
</protein>
<organism evidence="3 4">
    <name type="scientific">Serendipita vermifera MAFF 305830</name>
    <dbReference type="NCBI Taxonomy" id="933852"/>
    <lineage>
        <taxon>Eukaryota</taxon>
        <taxon>Fungi</taxon>
        <taxon>Dikarya</taxon>
        <taxon>Basidiomycota</taxon>
        <taxon>Agaricomycotina</taxon>
        <taxon>Agaricomycetes</taxon>
        <taxon>Sebacinales</taxon>
        <taxon>Serendipitaceae</taxon>
        <taxon>Serendipita</taxon>
    </lineage>
</organism>